<dbReference type="EMBL" id="JALPRF010000007">
    <property type="protein sequence ID" value="MCK8495287.1"/>
    <property type="molecule type" value="Genomic_DNA"/>
</dbReference>
<dbReference type="SUPFAM" id="SSF48452">
    <property type="entry name" value="TPR-like"/>
    <property type="match status" value="1"/>
</dbReference>
<comment type="caution">
    <text evidence="1">The sequence shown here is derived from an EMBL/GenBank/DDBJ whole genome shotgun (WGS) entry which is preliminary data.</text>
</comment>
<dbReference type="InterPro" id="IPR011716">
    <property type="entry name" value="TPR-3"/>
</dbReference>
<evidence type="ECO:0000313" key="2">
    <source>
        <dbReference type="Proteomes" id="UP001202180"/>
    </source>
</evidence>
<accession>A0ABT0HSY0</accession>
<evidence type="ECO:0000313" key="1">
    <source>
        <dbReference type="EMBL" id="MCK8495287.1"/>
    </source>
</evidence>
<reference evidence="1 2" key="1">
    <citation type="submission" date="2022-04" db="EMBL/GenBank/DDBJ databases">
        <title>Spirosoma sp. strain RP8 genome sequencing and assembly.</title>
        <authorList>
            <person name="Jung Y."/>
        </authorList>
    </citation>
    <scope>NUCLEOTIDE SEQUENCE [LARGE SCALE GENOMIC DNA]</scope>
    <source>
        <strain evidence="1 2">RP8</strain>
    </source>
</reference>
<dbReference type="Pfam" id="PF07720">
    <property type="entry name" value="TPR_3"/>
    <property type="match status" value="1"/>
</dbReference>
<dbReference type="Gene3D" id="1.25.40.10">
    <property type="entry name" value="Tetratricopeptide repeat domain"/>
    <property type="match status" value="1"/>
</dbReference>
<dbReference type="InterPro" id="IPR011990">
    <property type="entry name" value="TPR-like_helical_dom_sf"/>
</dbReference>
<dbReference type="Proteomes" id="UP001202180">
    <property type="component" value="Unassembled WGS sequence"/>
</dbReference>
<name>A0ABT0HSY0_9BACT</name>
<protein>
    <submittedName>
        <fullName evidence="1">Tetratricopeptide repeat protein</fullName>
    </submittedName>
</protein>
<proteinExistence type="predicted"/>
<dbReference type="RefSeq" id="WP_248480024.1">
    <property type="nucleotide sequence ID" value="NZ_JALPRF010000007.1"/>
</dbReference>
<gene>
    <name evidence="1" type="ORF">M0L20_25695</name>
</gene>
<organism evidence="1 2">
    <name type="scientific">Spirosoma liriopis</name>
    <dbReference type="NCBI Taxonomy" id="2937440"/>
    <lineage>
        <taxon>Bacteria</taxon>
        <taxon>Pseudomonadati</taxon>
        <taxon>Bacteroidota</taxon>
        <taxon>Cytophagia</taxon>
        <taxon>Cytophagales</taxon>
        <taxon>Cytophagaceae</taxon>
        <taxon>Spirosoma</taxon>
    </lineage>
</organism>
<keyword evidence="2" id="KW-1185">Reference proteome</keyword>
<sequence>MNFNHANNTVADWEALTASLLTYQPQSWKGSEKTNSDIYTDVLTPISRQKAGSHWRSVNYFWDQYQTGLNYARQGKLSSAEQVFAQATIARSEFTNRAMLNQLIDVSALPALAYLCYKQGNYAEAERLLIKSIDSDAELVAEGMYILAFHRVQQLHNLARLLFRQGRLKEGACMIDIALKFLVYQQVPAIGNGKRWSDELTYQTSGQLRSDMLWQLTNETVNVFLTYPAQSIELCQLTFGNMTGWDAKTTHETEIQAWFTLIDLIQLSHGETRLSDIVNFLITSPPIFDNLKMVLVLIITQNSGVAARWQQRIFHFIAQLKLGPVQYKTCSTFVAQLLHNDF</sequence>